<accession>A0A0E2HG04</accession>
<dbReference type="InterPro" id="IPR001279">
    <property type="entry name" value="Metallo-B-lactamas"/>
</dbReference>
<evidence type="ECO:0000313" key="3">
    <source>
        <dbReference type="Proteomes" id="UP000013085"/>
    </source>
</evidence>
<proteinExistence type="predicted"/>
<comment type="caution">
    <text evidence="2">The sequence shown here is derived from an EMBL/GenBank/DDBJ whole genome shotgun (WGS) entry which is preliminary data.</text>
</comment>
<dbReference type="HOGENOM" id="CLU_036012_0_0_9"/>
<evidence type="ECO:0000259" key="1">
    <source>
        <dbReference type="Pfam" id="PF00753"/>
    </source>
</evidence>
<dbReference type="AlphaFoldDB" id="A0A0E2HG04"/>
<sequence length="276" mass="30765">MGIIKIVTVMDNLAGEQKAMKAEHGLSFYVETGDMRILFDFGAGRHALENALRLGIRPEQADIAVGSHGHYDHAAGYRDFVAAGLSCPLVTGNGFFEEKYARNGLKATYLGTGFDSLFLEEHGIRHMVCESVLPIGRGCWVMGGIRRSHDFETVPERFVIRDKDRWKQDYFQDEVCLVLEERGELVVIVGCSHPGILNILDTVRQRFSQPIRAVVGGTHLVEADRERIHKTIRTMKELGIGLLGFNHCSGELLRSMMAENPELNTVYLGAGDCLFL</sequence>
<dbReference type="InterPro" id="IPR036866">
    <property type="entry name" value="RibonucZ/Hydroxyglut_hydro"/>
</dbReference>
<reference evidence="2 3" key="1">
    <citation type="submission" date="2013-01" db="EMBL/GenBank/DDBJ databases">
        <title>The Genome Sequence of Clostridium clostridioforme 90A8.</title>
        <authorList>
            <consortium name="The Broad Institute Genome Sequencing Platform"/>
            <person name="Earl A."/>
            <person name="Ward D."/>
            <person name="Feldgarden M."/>
            <person name="Gevers D."/>
            <person name="Courvalin P."/>
            <person name="Lambert T."/>
            <person name="Walker B."/>
            <person name="Young S.K."/>
            <person name="Zeng Q."/>
            <person name="Gargeya S."/>
            <person name="Fitzgerald M."/>
            <person name="Haas B."/>
            <person name="Abouelleil A."/>
            <person name="Alvarado L."/>
            <person name="Arachchi H.M."/>
            <person name="Berlin A.M."/>
            <person name="Chapman S.B."/>
            <person name="Dewar J."/>
            <person name="Goldberg J."/>
            <person name="Griggs A."/>
            <person name="Gujja S."/>
            <person name="Hansen M."/>
            <person name="Howarth C."/>
            <person name="Imamovic A."/>
            <person name="Larimer J."/>
            <person name="McCowan C."/>
            <person name="Murphy C."/>
            <person name="Neiman D."/>
            <person name="Pearson M."/>
            <person name="Priest M."/>
            <person name="Roberts A."/>
            <person name="Saif S."/>
            <person name="Shea T."/>
            <person name="Sisk P."/>
            <person name="Sykes S."/>
            <person name="Wortman J."/>
            <person name="Nusbaum C."/>
            <person name="Birren B."/>
        </authorList>
    </citation>
    <scope>NUCLEOTIDE SEQUENCE [LARGE SCALE GENOMIC DNA]</scope>
    <source>
        <strain evidence="2 3">90A8</strain>
    </source>
</reference>
<feature type="domain" description="Metallo-beta-lactamase" evidence="1">
    <location>
        <begin position="24"/>
        <end position="82"/>
    </location>
</feature>
<organism evidence="2 3">
    <name type="scientific">[Clostridium] clostridioforme 90A8</name>
    <dbReference type="NCBI Taxonomy" id="999408"/>
    <lineage>
        <taxon>Bacteria</taxon>
        <taxon>Bacillati</taxon>
        <taxon>Bacillota</taxon>
        <taxon>Clostridia</taxon>
        <taxon>Lachnospirales</taxon>
        <taxon>Lachnospiraceae</taxon>
        <taxon>Enterocloster</taxon>
    </lineage>
</organism>
<dbReference type="Gene3D" id="3.60.15.10">
    <property type="entry name" value="Ribonuclease Z/Hydroxyacylglutathione hydrolase-like"/>
    <property type="match status" value="1"/>
</dbReference>
<dbReference type="Pfam" id="PF00753">
    <property type="entry name" value="Lactamase_B"/>
    <property type="match status" value="1"/>
</dbReference>
<gene>
    <name evidence="2" type="ORF">HMPREF1090_00733</name>
</gene>
<dbReference type="InterPro" id="IPR041712">
    <property type="entry name" value="DHPS-like_MBL-fold"/>
</dbReference>
<name>A0A0E2HG04_9FIRM</name>
<dbReference type="PANTHER" id="PTHR13754:SF13">
    <property type="entry name" value="METALLO-BETA-LACTAMASE SUPERFAMILY PROTEIN (AFU_ORTHOLOGUE AFUA_3G07630)"/>
    <property type="match status" value="1"/>
</dbReference>
<dbReference type="GO" id="GO:0016740">
    <property type="term" value="F:transferase activity"/>
    <property type="evidence" value="ECO:0007669"/>
    <property type="project" value="TreeGrafter"/>
</dbReference>
<dbReference type="PANTHER" id="PTHR13754">
    <property type="entry name" value="METALLO-BETA-LACTAMASE SUPERFAMILY PROTEIN"/>
    <property type="match status" value="1"/>
</dbReference>
<dbReference type="Proteomes" id="UP000013085">
    <property type="component" value="Unassembled WGS sequence"/>
</dbReference>
<dbReference type="EMBL" id="AGYR01000005">
    <property type="protein sequence ID" value="ENZ19349.1"/>
    <property type="molecule type" value="Genomic_DNA"/>
</dbReference>
<protein>
    <recommendedName>
        <fullName evidence="1">Metallo-beta-lactamase domain-containing protein</fullName>
    </recommendedName>
</protein>
<dbReference type="CDD" id="cd07713">
    <property type="entry name" value="DHPS-like_MBL-fold"/>
    <property type="match status" value="1"/>
</dbReference>
<dbReference type="InterPro" id="IPR052926">
    <property type="entry name" value="Metallo-beta-lactamase_dom"/>
</dbReference>
<evidence type="ECO:0000313" key="2">
    <source>
        <dbReference type="EMBL" id="ENZ19349.1"/>
    </source>
</evidence>
<dbReference type="SUPFAM" id="SSF56281">
    <property type="entry name" value="Metallo-hydrolase/oxidoreductase"/>
    <property type="match status" value="1"/>
</dbReference>
<dbReference type="PATRIC" id="fig|999408.3.peg.782"/>